<proteinExistence type="predicted"/>
<evidence type="ECO:0000259" key="1">
    <source>
        <dbReference type="PROSITE" id="PS50181"/>
    </source>
</evidence>
<dbReference type="AlphaFoldDB" id="A0A5N5F563"/>
<dbReference type="InterPro" id="IPR053772">
    <property type="entry name" value="At1g61320/At1g61330-like"/>
</dbReference>
<dbReference type="InterPro" id="IPR001810">
    <property type="entry name" value="F-box_dom"/>
</dbReference>
<dbReference type="SUPFAM" id="SSF81383">
    <property type="entry name" value="F-box domain"/>
    <property type="match status" value="1"/>
</dbReference>
<dbReference type="PANTHER" id="PTHR34145">
    <property type="entry name" value="OS02G0105600 PROTEIN"/>
    <property type="match status" value="1"/>
</dbReference>
<dbReference type="EMBL" id="SMOL01000768">
    <property type="protein sequence ID" value="KAB2598199.1"/>
    <property type="molecule type" value="Genomic_DNA"/>
</dbReference>
<dbReference type="InterPro" id="IPR032675">
    <property type="entry name" value="LRR_dom_sf"/>
</dbReference>
<dbReference type="InterPro" id="IPR055357">
    <property type="entry name" value="LRR_At1g61320_AtMIF1"/>
</dbReference>
<dbReference type="Pfam" id="PF23622">
    <property type="entry name" value="LRR_At1g61320_AtMIF1"/>
    <property type="match status" value="1"/>
</dbReference>
<accession>A0A5N5F563</accession>
<sequence>MTSVLCSCGFGYCFLRSTSHGSQCGIFKQGCSLSHLLFLFTQFSTNFGHRFRGGLYIYNSFFGYSTSCSKLSSTAGDMVKAIADDLFGKLPNEIICKIISFLPSESALETSLISSMWRGLWNTTLVQRVTTNAAAADAVSEFLSHFDQHDPLGHPRKLQLHFGKRSDLLLATVAANNKLHLEFSTENQEIPRHFGWNLKLNHQRVQTLISHQPSPSNFFVKILYLKSVSSFGNEAISSMIPSFEFLENLKIIECEGLQSLHIESSPRLLSLTIFDCQDLKSLHLKTSKLRSFRYRGFLPQIWTEHHFNLADAMLDFRQGPIYSGFKSNDFDPMLLTIKNAQVLTLSKWTFQTLIWPSLLSLQANFIFYKLKELRWIDNREERCNSDALMSFIKLCPALEQLSLT</sequence>
<keyword evidence="3" id="KW-1185">Reference proteome</keyword>
<protein>
    <submittedName>
        <fullName evidence="2">F-box protein</fullName>
    </submittedName>
</protein>
<dbReference type="Proteomes" id="UP000327157">
    <property type="component" value="Chromosome 1"/>
</dbReference>
<evidence type="ECO:0000313" key="3">
    <source>
        <dbReference type="Proteomes" id="UP000327157"/>
    </source>
</evidence>
<name>A0A5N5F563_9ROSA</name>
<dbReference type="InterPro" id="IPR036047">
    <property type="entry name" value="F-box-like_dom_sf"/>
</dbReference>
<organism evidence="2 3">
    <name type="scientific">Pyrus ussuriensis x Pyrus communis</name>
    <dbReference type="NCBI Taxonomy" id="2448454"/>
    <lineage>
        <taxon>Eukaryota</taxon>
        <taxon>Viridiplantae</taxon>
        <taxon>Streptophyta</taxon>
        <taxon>Embryophyta</taxon>
        <taxon>Tracheophyta</taxon>
        <taxon>Spermatophyta</taxon>
        <taxon>Magnoliopsida</taxon>
        <taxon>eudicotyledons</taxon>
        <taxon>Gunneridae</taxon>
        <taxon>Pentapetalae</taxon>
        <taxon>rosids</taxon>
        <taxon>fabids</taxon>
        <taxon>Rosales</taxon>
        <taxon>Rosaceae</taxon>
        <taxon>Amygdaloideae</taxon>
        <taxon>Maleae</taxon>
        <taxon>Pyrus</taxon>
    </lineage>
</organism>
<reference evidence="2 3" key="1">
    <citation type="submission" date="2019-09" db="EMBL/GenBank/DDBJ databases">
        <authorList>
            <person name="Ou C."/>
        </authorList>
    </citation>
    <scope>NUCLEOTIDE SEQUENCE [LARGE SCALE GENOMIC DNA]</scope>
    <source>
        <strain evidence="2">S2</strain>
        <tissue evidence="2">Leaf</tissue>
    </source>
</reference>
<dbReference type="PROSITE" id="PS50181">
    <property type="entry name" value="FBOX"/>
    <property type="match status" value="1"/>
</dbReference>
<dbReference type="Gene3D" id="3.80.10.10">
    <property type="entry name" value="Ribonuclease Inhibitor"/>
    <property type="match status" value="1"/>
</dbReference>
<reference evidence="2 3" key="3">
    <citation type="submission" date="2019-11" db="EMBL/GenBank/DDBJ databases">
        <title>A de novo genome assembly of a pear dwarfing rootstock.</title>
        <authorList>
            <person name="Wang F."/>
            <person name="Wang J."/>
            <person name="Li S."/>
            <person name="Zhang Y."/>
            <person name="Fang M."/>
            <person name="Ma L."/>
            <person name="Zhao Y."/>
            <person name="Jiang S."/>
        </authorList>
    </citation>
    <scope>NUCLEOTIDE SEQUENCE [LARGE SCALE GENOMIC DNA]</scope>
    <source>
        <strain evidence="2">S2</strain>
        <tissue evidence="2">Leaf</tissue>
    </source>
</reference>
<dbReference type="Gene3D" id="1.20.1280.50">
    <property type="match status" value="1"/>
</dbReference>
<dbReference type="PANTHER" id="PTHR34145:SF53">
    <property type="entry name" value="LEUCINE-RICH REPEAT DOMAIN SUPERFAMILY"/>
    <property type="match status" value="1"/>
</dbReference>
<dbReference type="OrthoDB" id="976179at2759"/>
<comment type="caution">
    <text evidence="2">The sequence shown here is derived from an EMBL/GenBank/DDBJ whole genome shotgun (WGS) entry which is preliminary data.</text>
</comment>
<dbReference type="Pfam" id="PF00646">
    <property type="entry name" value="F-box"/>
    <property type="match status" value="1"/>
</dbReference>
<feature type="domain" description="F-box" evidence="1">
    <location>
        <begin position="84"/>
        <end position="129"/>
    </location>
</feature>
<gene>
    <name evidence="2" type="ORF">D8674_001119</name>
</gene>
<evidence type="ECO:0000313" key="2">
    <source>
        <dbReference type="EMBL" id="KAB2598199.1"/>
    </source>
</evidence>
<reference evidence="3" key="2">
    <citation type="submission" date="2019-10" db="EMBL/GenBank/DDBJ databases">
        <title>A de novo genome assembly of a pear dwarfing rootstock.</title>
        <authorList>
            <person name="Wang F."/>
            <person name="Wang J."/>
            <person name="Li S."/>
            <person name="Zhang Y."/>
            <person name="Fang M."/>
            <person name="Ma L."/>
            <person name="Zhao Y."/>
            <person name="Jiang S."/>
        </authorList>
    </citation>
    <scope>NUCLEOTIDE SEQUENCE [LARGE SCALE GENOMIC DNA]</scope>
</reference>